<keyword evidence="7 8" id="KW-0472">Membrane</keyword>
<gene>
    <name evidence="10" type="ORF">GO793_02590</name>
</gene>
<feature type="transmembrane region" description="Helical" evidence="8">
    <location>
        <begin position="161"/>
        <end position="180"/>
    </location>
</feature>
<organism evidence="10 11">
    <name type="scientific">Staphylococcus aureus</name>
    <dbReference type="NCBI Taxonomy" id="1280"/>
    <lineage>
        <taxon>Bacteria</taxon>
        <taxon>Bacillati</taxon>
        <taxon>Bacillota</taxon>
        <taxon>Bacilli</taxon>
        <taxon>Bacillales</taxon>
        <taxon>Staphylococcaceae</taxon>
        <taxon>Staphylococcus</taxon>
    </lineage>
</organism>
<reference evidence="10 11" key="1">
    <citation type="submission" date="2019-11" db="EMBL/GenBank/DDBJ databases">
        <title>Implementation of targeted gown and glove precautions to prevent Staphylococcus aureus acquisition in community-based nursing homes.</title>
        <authorList>
            <person name="Stine O.C."/>
        </authorList>
    </citation>
    <scope>NUCLEOTIDE SEQUENCE [LARGE SCALE GENOMIC DNA]</scope>
    <source>
        <strain evidence="10 11">S_4031.LGMP.AI</strain>
    </source>
</reference>
<dbReference type="PANTHER" id="PTHR42727:SF1">
    <property type="entry name" value="PHOSPHATE TRANSPORT SYSTEM PERMEASE"/>
    <property type="match status" value="1"/>
</dbReference>
<feature type="domain" description="ABC transmembrane type-1" evidence="9">
    <location>
        <begin position="85"/>
        <end position="212"/>
    </location>
</feature>
<sequence>MTSSTNVKALIEKNNNKKGKHNDKIIPVILAAISAISILTTLGILITLLLETITFFTRIPITEFLFSTTWNPTGSDPKFGIWALIIGTLKITVIATIFAVPVGLGAAIYLSEYASDRARRIIKPILEILAGIPTIVFGFFALTFVTPVLRSFIPGLGEFNAISPGLVVGIMIVPLITSLSEDAMASVPNKIREGAYGLGATKLEVATKVVLP</sequence>
<dbReference type="PROSITE" id="PS50928">
    <property type="entry name" value="ABC_TM1"/>
    <property type="match status" value="1"/>
</dbReference>
<comment type="similarity">
    <text evidence="8">Belongs to the binding-protein-dependent transport system permease family.</text>
</comment>
<accession>A0A6B0BWK0</accession>
<dbReference type="EMBL" id="WPRH01000186">
    <property type="protein sequence ID" value="MVI54745.1"/>
    <property type="molecule type" value="Genomic_DNA"/>
</dbReference>
<evidence type="ECO:0000259" key="9">
    <source>
        <dbReference type="PROSITE" id="PS50928"/>
    </source>
</evidence>
<dbReference type="Gene3D" id="1.10.3720.10">
    <property type="entry name" value="MetI-like"/>
    <property type="match status" value="1"/>
</dbReference>
<feature type="transmembrane region" description="Helical" evidence="8">
    <location>
        <begin position="125"/>
        <end position="149"/>
    </location>
</feature>
<evidence type="ECO:0000256" key="5">
    <source>
        <dbReference type="ARBA" id="ARBA00022989"/>
    </source>
</evidence>
<name>A0A6B0BWK0_STAAU</name>
<dbReference type="Pfam" id="PF00528">
    <property type="entry name" value="BPD_transp_1"/>
    <property type="match status" value="1"/>
</dbReference>
<keyword evidence="2 8" id="KW-0813">Transport</keyword>
<feature type="non-terminal residue" evidence="10">
    <location>
        <position position="212"/>
    </location>
</feature>
<feature type="transmembrane region" description="Helical" evidence="8">
    <location>
        <begin position="79"/>
        <end position="104"/>
    </location>
</feature>
<keyword evidence="3" id="KW-0533">Nickel</keyword>
<evidence type="ECO:0000313" key="11">
    <source>
        <dbReference type="Proteomes" id="UP000433366"/>
    </source>
</evidence>
<dbReference type="InterPro" id="IPR000515">
    <property type="entry name" value="MetI-like"/>
</dbReference>
<evidence type="ECO:0000256" key="1">
    <source>
        <dbReference type="ARBA" id="ARBA00004141"/>
    </source>
</evidence>
<keyword evidence="6" id="KW-0406">Ion transport</keyword>
<dbReference type="InterPro" id="IPR035906">
    <property type="entry name" value="MetI-like_sf"/>
</dbReference>
<evidence type="ECO:0000256" key="8">
    <source>
        <dbReference type="RuleBase" id="RU363032"/>
    </source>
</evidence>
<keyword evidence="6" id="KW-0921">Nickel transport</keyword>
<keyword evidence="4 8" id="KW-0812">Transmembrane</keyword>
<dbReference type="GO" id="GO:0015675">
    <property type="term" value="P:nickel cation transport"/>
    <property type="evidence" value="ECO:0007669"/>
    <property type="project" value="UniProtKB-KW"/>
</dbReference>
<keyword evidence="5 8" id="KW-1133">Transmembrane helix</keyword>
<evidence type="ECO:0000313" key="10">
    <source>
        <dbReference type="EMBL" id="MVI54745.1"/>
    </source>
</evidence>
<dbReference type="AlphaFoldDB" id="A0A6B0BWK0"/>
<evidence type="ECO:0000256" key="4">
    <source>
        <dbReference type="ARBA" id="ARBA00022692"/>
    </source>
</evidence>
<dbReference type="GO" id="GO:0005886">
    <property type="term" value="C:plasma membrane"/>
    <property type="evidence" value="ECO:0007669"/>
    <property type="project" value="UniProtKB-SubCell"/>
</dbReference>
<evidence type="ECO:0000256" key="7">
    <source>
        <dbReference type="ARBA" id="ARBA00023136"/>
    </source>
</evidence>
<dbReference type="CDD" id="cd06261">
    <property type="entry name" value="TM_PBP2"/>
    <property type="match status" value="1"/>
</dbReference>
<comment type="subcellular location">
    <subcellularLocation>
        <location evidence="8">Cell membrane</location>
        <topology evidence="8">Multi-pass membrane protein</topology>
    </subcellularLocation>
    <subcellularLocation>
        <location evidence="1">Membrane</location>
        <topology evidence="1">Multi-pass membrane protein</topology>
    </subcellularLocation>
</comment>
<dbReference type="GO" id="GO:0055085">
    <property type="term" value="P:transmembrane transport"/>
    <property type="evidence" value="ECO:0007669"/>
    <property type="project" value="InterPro"/>
</dbReference>
<comment type="caution">
    <text evidence="10">The sequence shown here is derived from an EMBL/GenBank/DDBJ whole genome shotgun (WGS) entry which is preliminary data.</text>
</comment>
<dbReference type="SUPFAM" id="SSF161098">
    <property type="entry name" value="MetI-like"/>
    <property type="match status" value="1"/>
</dbReference>
<dbReference type="Proteomes" id="UP000433366">
    <property type="component" value="Unassembled WGS sequence"/>
</dbReference>
<feature type="transmembrane region" description="Helical" evidence="8">
    <location>
        <begin position="25"/>
        <end position="50"/>
    </location>
</feature>
<evidence type="ECO:0000256" key="6">
    <source>
        <dbReference type="ARBA" id="ARBA00023112"/>
    </source>
</evidence>
<protein>
    <submittedName>
        <fullName evidence="10">ABC transporter permease subunit</fullName>
    </submittedName>
</protein>
<evidence type="ECO:0000256" key="2">
    <source>
        <dbReference type="ARBA" id="ARBA00022448"/>
    </source>
</evidence>
<proteinExistence type="inferred from homology"/>
<evidence type="ECO:0000256" key="3">
    <source>
        <dbReference type="ARBA" id="ARBA00022596"/>
    </source>
</evidence>
<dbReference type="PANTHER" id="PTHR42727">
    <property type="entry name" value="PHOSPHATE TRANSPORT SYSTEM PERMEASE PROTEIN"/>
    <property type="match status" value="1"/>
</dbReference>